<evidence type="ECO:0000313" key="1">
    <source>
        <dbReference type="EMBL" id="PVD25160.1"/>
    </source>
</evidence>
<keyword evidence="2" id="KW-1185">Reference proteome</keyword>
<evidence type="ECO:0000313" key="2">
    <source>
        <dbReference type="Proteomes" id="UP000245119"/>
    </source>
</evidence>
<dbReference type="Proteomes" id="UP000245119">
    <property type="component" value="Linkage Group LG9"/>
</dbReference>
<comment type="caution">
    <text evidence="1">The sequence shown here is derived from an EMBL/GenBank/DDBJ whole genome shotgun (WGS) entry which is preliminary data.</text>
</comment>
<gene>
    <name evidence="1" type="ORF">C0Q70_15658</name>
</gene>
<organism evidence="1 2">
    <name type="scientific">Pomacea canaliculata</name>
    <name type="common">Golden apple snail</name>
    <dbReference type="NCBI Taxonomy" id="400727"/>
    <lineage>
        <taxon>Eukaryota</taxon>
        <taxon>Metazoa</taxon>
        <taxon>Spiralia</taxon>
        <taxon>Lophotrochozoa</taxon>
        <taxon>Mollusca</taxon>
        <taxon>Gastropoda</taxon>
        <taxon>Caenogastropoda</taxon>
        <taxon>Architaenioglossa</taxon>
        <taxon>Ampullarioidea</taxon>
        <taxon>Ampullariidae</taxon>
        <taxon>Pomacea</taxon>
    </lineage>
</organism>
<sequence>MEAQADQDAPCPAWGAFKRELLDMTCRVKTITNAVSVATVHVTGGARCTCTVRSNGEVPLKKAAEELSANVGKLVEEILRHAVDAQSRLPGTAPMKAGTAQQYMSFQSRKRQYPHWKILRRVSHTGCSSDSSDYLELAEPLVCVSTWKDVFRHDSLFLGKRRPTTYTCQSRRKPLA</sequence>
<proteinExistence type="predicted"/>
<dbReference type="AlphaFoldDB" id="A0A2T7NVG3"/>
<protein>
    <submittedName>
        <fullName evidence="1">Uncharacterized protein</fullName>
    </submittedName>
</protein>
<name>A0A2T7NVG3_POMCA</name>
<dbReference type="EMBL" id="PZQS01000009">
    <property type="protein sequence ID" value="PVD25160.1"/>
    <property type="molecule type" value="Genomic_DNA"/>
</dbReference>
<accession>A0A2T7NVG3</accession>
<reference evidence="1 2" key="1">
    <citation type="submission" date="2018-04" db="EMBL/GenBank/DDBJ databases">
        <title>The genome of golden apple snail Pomacea canaliculata provides insight into stress tolerance and invasive adaptation.</title>
        <authorList>
            <person name="Liu C."/>
            <person name="Liu B."/>
            <person name="Ren Y."/>
            <person name="Zhang Y."/>
            <person name="Wang H."/>
            <person name="Li S."/>
            <person name="Jiang F."/>
            <person name="Yin L."/>
            <person name="Zhang G."/>
            <person name="Qian W."/>
            <person name="Fan W."/>
        </authorList>
    </citation>
    <scope>NUCLEOTIDE SEQUENCE [LARGE SCALE GENOMIC DNA]</scope>
    <source>
        <strain evidence="1">SZHN2017</strain>
        <tissue evidence="1">Muscle</tissue>
    </source>
</reference>